<keyword evidence="1" id="KW-0732">Signal</keyword>
<protein>
    <submittedName>
        <fullName evidence="2">Uncharacterized protein</fullName>
    </submittedName>
</protein>
<feature type="chain" id="PRO_5046413355" evidence="1">
    <location>
        <begin position="29"/>
        <end position="172"/>
    </location>
</feature>
<evidence type="ECO:0000313" key="3">
    <source>
        <dbReference type="Proteomes" id="UP001642540"/>
    </source>
</evidence>
<name>A0ABP1QRT2_9HEXA</name>
<dbReference type="EMBL" id="CAXLJM020000046">
    <property type="protein sequence ID" value="CAL8110682.1"/>
    <property type="molecule type" value="Genomic_DNA"/>
</dbReference>
<dbReference type="InterPro" id="IPR024079">
    <property type="entry name" value="MetalloPept_cat_dom_sf"/>
</dbReference>
<proteinExistence type="predicted"/>
<comment type="caution">
    <text evidence="2">The sequence shown here is derived from an EMBL/GenBank/DDBJ whole genome shotgun (WGS) entry which is preliminary data.</text>
</comment>
<sequence length="172" mass="19201">MFQFCIGNLLGYSFVLLCMEILTKRVNSEALKSEPGSPKPPNYSGHQYFPSVKPISCTTQTNSSRSISIQNGMNDTNYRWKSFNIFLDDGYSAEELSNIQNVMWTLSQILPCIPFGIWPSNSTPTGDYVHVIRGSSNGCSSYVGKQGGRQVYSIRIFTLSIKKGLSCSICYF</sequence>
<evidence type="ECO:0000256" key="1">
    <source>
        <dbReference type="SAM" id="SignalP"/>
    </source>
</evidence>
<keyword evidence="3" id="KW-1185">Reference proteome</keyword>
<dbReference type="Gene3D" id="3.40.390.10">
    <property type="entry name" value="Collagenase (Catalytic Domain)"/>
    <property type="match status" value="1"/>
</dbReference>
<organism evidence="2 3">
    <name type="scientific">Orchesella dallaii</name>
    <dbReference type="NCBI Taxonomy" id="48710"/>
    <lineage>
        <taxon>Eukaryota</taxon>
        <taxon>Metazoa</taxon>
        <taxon>Ecdysozoa</taxon>
        <taxon>Arthropoda</taxon>
        <taxon>Hexapoda</taxon>
        <taxon>Collembola</taxon>
        <taxon>Entomobryomorpha</taxon>
        <taxon>Entomobryoidea</taxon>
        <taxon>Orchesellidae</taxon>
        <taxon>Orchesellinae</taxon>
        <taxon>Orchesella</taxon>
    </lineage>
</organism>
<feature type="signal peptide" evidence="1">
    <location>
        <begin position="1"/>
        <end position="28"/>
    </location>
</feature>
<dbReference type="Proteomes" id="UP001642540">
    <property type="component" value="Unassembled WGS sequence"/>
</dbReference>
<accession>A0ABP1QRT2</accession>
<reference evidence="2 3" key="1">
    <citation type="submission" date="2024-08" db="EMBL/GenBank/DDBJ databases">
        <authorList>
            <person name="Cucini C."/>
            <person name="Frati F."/>
        </authorList>
    </citation>
    <scope>NUCLEOTIDE SEQUENCE [LARGE SCALE GENOMIC DNA]</scope>
</reference>
<evidence type="ECO:0000313" key="2">
    <source>
        <dbReference type="EMBL" id="CAL8110682.1"/>
    </source>
</evidence>
<gene>
    <name evidence="2" type="ORF">ODALV1_LOCUS14400</name>
</gene>